<protein>
    <recommendedName>
        <fullName evidence="1">F-box domain-containing protein</fullName>
    </recommendedName>
</protein>
<name>A0A3R7G9I9_9EURO</name>
<dbReference type="InterPro" id="IPR001810">
    <property type="entry name" value="F-box_dom"/>
</dbReference>
<dbReference type="Pfam" id="PF12937">
    <property type="entry name" value="F-box-like"/>
    <property type="match status" value="1"/>
</dbReference>
<dbReference type="SMART" id="SM00256">
    <property type="entry name" value="FBOX"/>
    <property type="match status" value="1"/>
</dbReference>
<dbReference type="AlphaFoldDB" id="A0A3R7G9I9"/>
<dbReference type="PROSITE" id="PS50181">
    <property type="entry name" value="FBOX"/>
    <property type="match status" value="1"/>
</dbReference>
<dbReference type="EMBL" id="NIDN02000104">
    <property type="protein sequence ID" value="RLL96655.1"/>
    <property type="molecule type" value="Genomic_DNA"/>
</dbReference>
<evidence type="ECO:0000313" key="3">
    <source>
        <dbReference type="Proteomes" id="UP000215289"/>
    </source>
</evidence>
<proteinExistence type="predicted"/>
<keyword evidence="3" id="KW-1185">Reference proteome</keyword>
<sequence length="522" mass="60439">MAETKVTESQRGSGKVDLLLMPLEVFWMILQYLDSRDIVRCRRVSKYWNEAFTNPEHLVRLLIKLFPRAPEVRALKGKQSLNELISTVQNGEHWRELFDKVASRYEHLSRGKPRSVQKLKLCDDFGITGEREWFQVQPWDNHASHLMQRVDYLYPETFWTYEDGLLVYPSADYSSLVLMDVEANKQVMVPFLIIGKVIRRVRLQRRVLIVEWAEPKAFHWLNDSDGVHRHFASSFDVTEGPDGCWNVAFRNEWKIMFLGHPLSERDRFYSTHNKTHYVIYIWQPNRSLYTADEDAPIESLFVWDISKPSPYRPSLDPTGRQRSGEQDQAPSIVSRFGFRELGFFSVRQRGVPGMQGLEITDDDQAIEIIENLCTGPLDRLVGPTEWTSQVQITSIPLIGDGPVWRRDVDYILSPYRGSNGLQTRPLGLLCKQFWYTVISEVYDKSSKAGFALHLSPLGWPFDLKIYLSIQTPYSRIVLKPDDAFELAGKGKICGNEKFVIGENANRELVIWRFDRVNSPATV</sequence>
<reference evidence="2 3" key="1">
    <citation type="submission" date="2018-08" db="EMBL/GenBank/DDBJ databases">
        <title>Draft genome sequences of two Aspergillus turcosus clinical strains isolated from bronchoalveolar lavage fluid: one azole-susceptible and the other azole-resistant.</title>
        <authorList>
            <person name="Parent-Michaud M."/>
            <person name="Dufresne P.J."/>
            <person name="Fournier E."/>
            <person name="Martineau C."/>
            <person name="Moreira S."/>
            <person name="Perkins V."/>
            <person name="De Repentigny L."/>
            <person name="Dufresne S.F."/>
        </authorList>
    </citation>
    <scope>NUCLEOTIDE SEQUENCE [LARGE SCALE GENOMIC DNA]</scope>
    <source>
        <strain evidence="2">HMR AF 1038</strain>
    </source>
</reference>
<dbReference type="CDD" id="cd09917">
    <property type="entry name" value="F-box_SF"/>
    <property type="match status" value="1"/>
</dbReference>
<dbReference type="InterPro" id="IPR036047">
    <property type="entry name" value="F-box-like_dom_sf"/>
</dbReference>
<dbReference type="OrthoDB" id="5334391at2759"/>
<dbReference type="SUPFAM" id="SSF81383">
    <property type="entry name" value="F-box domain"/>
    <property type="match status" value="1"/>
</dbReference>
<gene>
    <name evidence="2" type="ORF">CFD26_106802</name>
</gene>
<comment type="caution">
    <text evidence="2">The sequence shown here is derived from an EMBL/GenBank/DDBJ whole genome shotgun (WGS) entry which is preliminary data.</text>
</comment>
<dbReference type="Proteomes" id="UP000215289">
    <property type="component" value="Unassembled WGS sequence"/>
</dbReference>
<dbReference type="STRING" id="1245748.A0A3R7G9I9"/>
<evidence type="ECO:0000259" key="1">
    <source>
        <dbReference type="PROSITE" id="PS50181"/>
    </source>
</evidence>
<accession>A0A3R7G9I9</accession>
<feature type="domain" description="F-box" evidence="1">
    <location>
        <begin position="15"/>
        <end position="61"/>
    </location>
</feature>
<organism evidence="2 3">
    <name type="scientific">Aspergillus turcosus</name>
    <dbReference type="NCBI Taxonomy" id="1245748"/>
    <lineage>
        <taxon>Eukaryota</taxon>
        <taxon>Fungi</taxon>
        <taxon>Dikarya</taxon>
        <taxon>Ascomycota</taxon>
        <taxon>Pezizomycotina</taxon>
        <taxon>Eurotiomycetes</taxon>
        <taxon>Eurotiomycetidae</taxon>
        <taxon>Eurotiales</taxon>
        <taxon>Aspergillaceae</taxon>
        <taxon>Aspergillus</taxon>
        <taxon>Aspergillus subgen. Fumigati</taxon>
    </lineage>
</organism>
<evidence type="ECO:0000313" key="2">
    <source>
        <dbReference type="EMBL" id="RLL96655.1"/>
    </source>
</evidence>
<dbReference type="Gene3D" id="1.20.1280.50">
    <property type="match status" value="1"/>
</dbReference>